<evidence type="ECO:0000313" key="2">
    <source>
        <dbReference type="EMBL" id="ADE53595.1"/>
    </source>
</evidence>
<dbReference type="AlphaFoldDB" id="D5ENT6"/>
<gene>
    <name evidence="2" type="ordered locus">Caka_0570</name>
</gene>
<keyword evidence="1" id="KW-1133">Transmembrane helix</keyword>
<dbReference type="KEGG" id="caa:Caka_0570"/>
<protein>
    <submittedName>
        <fullName evidence="2">Uncharacterized protein</fullName>
    </submittedName>
</protein>
<name>D5ENT6_CORAD</name>
<keyword evidence="1" id="KW-0812">Transmembrane</keyword>
<dbReference type="HOGENOM" id="CLU_1802851_0_0_0"/>
<organism evidence="2 3">
    <name type="scientific">Coraliomargarita akajimensis (strain DSM 45221 / IAM 15411 / JCM 23193 / KCTC 12865 / 04OKA010-24)</name>
    <dbReference type="NCBI Taxonomy" id="583355"/>
    <lineage>
        <taxon>Bacteria</taxon>
        <taxon>Pseudomonadati</taxon>
        <taxon>Verrucomicrobiota</taxon>
        <taxon>Opitutia</taxon>
        <taxon>Puniceicoccales</taxon>
        <taxon>Coraliomargaritaceae</taxon>
        <taxon>Coraliomargarita</taxon>
    </lineage>
</organism>
<proteinExistence type="predicted"/>
<reference evidence="2 3" key="1">
    <citation type="journal article" date="2010" name="Stand. Genomic Sci.">
        <title>Complete genome sequence of Coraliomargarita akajimensis type strain (04OKA010-24).</title>
        <authorList>
            <person name="Mavromatis K."/>
            <person name="Abt B."/>
            <person name="Brambilla E."/>
            <person name="Lapidus A."/>
            <person name="Copeland A."/>
            <person name="Deshpande S."/>
            <person name="Nolan M."/>
            <person name="Lucas S."/>
            <person name="Tice H."/>
            <person name="Cheng J.F."/>
            <person name="Han C."/>
            <person name="Detter J.C."/>
            <person name="Woyke T."/>
            <person name="Goodwin L."/>
            <person name="Pitluck S."/>
            <person name="Held B."/>
            <person name="Brettin T."/>
            <person name="Tapia R."/>
            <person name="Ivanova N."/>
            <person name="Mikhailova N."/>
            <person name="Pati A."/>
            <person name="Liolios K."/>
            <person name="Chen A."/>
            <person name="Palaniappan K."/>
            <person name="Land M."/>
            <person name="Hauser L."/>
            <person name="Chang Y.J."/>
            <person name="Jeffries C.D."/>
            <person name="Rohde M."/>
            <person name="Goker M."/>
            <person name="Bristow J."/>
            <person name="Eisen J.A."/>
            <person name="Markowitz V."/>
            <person name="Hugenholtz P."/>
            <person name="Klenk H.P."/>
            <person name="Kyrpides N.C."/>
        </authorList>
    </citation>
    <scope>NUCLEOTIDE SEQUENCE [LARGE SCALE GENOMIC DNA]</scope>
    <source>
        <strain evidence="3">DSM 45221 / IAM 15411 / JCM 23193 / KCTC 12865</strain>
    </source>
</reference>
<dbReference type="EMBL" id="CP001998">
    <property type="protein sequence ID" value="ADE53595.1"/>
    <property type="molecule type" value="Genomic_DNA"/>
</dbReference>
<sequence>MKYLKREAEPELKGYHLQSMGYLALVFLAALCLAGLAWGFGDIVMPFVLPAFFTLPVFMFGIMIWRTTSVHCPDCNRKMHKTKRIEVIEDQSAFGRYPYSPWNVFECASCDKGWRVPAIAIGEGHSVSLAEYQKIKQDRAGNG</sequence>
<dbReference type="STRING" id="583355.Caka_0570"/>
<evidence type="ECO:0000256" key="1">
    <source>
        <dbReference type="SAM" id="Phobius"/>
    </source>
</evidence>
<accession>D5ENT6</accession>
<feature type="transmembrane region" description="Helical" evidence="1">
    <location>
        <begin position="21"/>
        <end position="41"/>
    </location>
</feature>
<feature type="transmembrane region" description="Helical" evidence="1">
    <location>
        <begin position="47"/>
        <end position="65"/>
    </location>
</feature>
<keyword evidence="1" id="KW-0472">Membrane</keyword>
<dbReference type="RefSeq" id="WP_013042320.1">
    <property type="nucleotide sequence ID" value="NC_014008.1"/>
</dbReference>
<evidence type="ECO:0000313" key="3">
    <source>
        <dbReference type="Proteomes" id="UP000000925"/>
    </source>
</evidence>
<dbReference type="Proteomes" id="UP000000925">
    <property type="component" value="Chromosome"/>
</dbReference>
<keyword evidence="3" id="KW-1185">Reference proteome</keyword>